<evidence type="ECO:0000256" key="1">
    <source>
        <dbReference type="SAM" id="MobiDB-lite"/>
    </source>
</evidence>
<keyword evidence="3" id="KW-1185">Reference proteome</keyword>
<dbReference type="EMBL" id="SPMZ01000010">
    <property type="protein sequence ID" value="NMQ18300.1"/>
    <property type="molecule type" value="Genomic_DNA"/>
</dbReference>
<accession>A0ABX1TK80</accession>
<dbReference type="PIRSF" id="PIRSF000039">
    <property type="entry name" value="Phenol_monooxy_K"/>
    <property type="match status" value="1"/>
</dbReference>
<organism evidence="2 3">
    <name type="scientific">Candidatus Competibacter phosphatis</name>
    <dbReference type="NCBI Taxonomy" id="221280"/>
    <lineage>
        <taxon>Bacteria</taxon>
        <taxon>Pseudomonadati</taxon>
        <taxon>Pseudomonadota</taxon>
        <taxon>Gammaproteobacteria</taxon>
        <taxon>Candidatus Competibacteraceae</taxon>
        <taxon>Candidatus Competibacter</taxon>
    </lineage>
</organism>
<dbReference type="InterPro" id="IPR010353">
    <property type="entry name" value="DmpK"/>
</dbReference>
<evidence type="ECO:0000313" key="2">
    <source>
        <dbReference type="EMBL" id="NMQ18300.1"/>
    </source>
</evidence>
<dbReference type="Pfam" id="PF06099">
    <property type="entry name" value="Phenol_hyd_sub"/>
    <property type="match status" value="1"/>
</dbReference>
<evidence type="ECO:0000313" key="3">
    <source>
        <dbReference type="Proteomes" id="UP000760480"/>
    </source>
</evidence>
<protein>
    <submittedName>
        <fullName evidence="2">Phenol hydroxylase</fullName>
    </submittedName>
</protein>
<comment type="caution">
    <text evidence="2">The sequence shown here is derived from an EMBL/GenBank/DDBJ whole genome shotgun (WGS) entry which is preliminary data.</text>
</comment>
<dbReference type="Proteomes" id="UP000760480">
    <property type="component" value="Unassembled WGS sequence"/>
</dbReference>
<dbReference type="RefSeq" id="WP_169247561.1">
    <property type="nucleotide sequence ID" value="NZ_SPMZ01000010.1"/>
</dbReference>
<reference evidence="2 3" key="1">
    <citation type="submission" date="2019-03" db="EMBL/GenBank/DDBJ databases">
        <title>Metabolic reconstructions from genomes of highly enriched 'Candidatus Accumulibacter' and 'Candidatus Competibacter' bioreactor populations.</title>
        <authorList>
            <person name="Annavajhala M.K."/>
            <person name="Welles L."/>
            <person name="Abbas B."/>
            <person name="Sorokin D."/>
            <person name="Park H."/>
            <person name="Van Loosdrecht M."/>
            <person name="Chandran K."/>
        </authorList>
    </citation>
    <scope>NUCLEOTIDE SEQUENCE [LARGE SCALE GENOMIC DNA]</scope>
    <source>
        <strain evidence="2 3">SBR_G</strain>
    </source>
</reference>
<feature type="region of interest" description="Disordered" evidence="1">
    <location>
        <begin position="68"/>
        <end position="87"/>
    </location>
</feature>
<proteinExistence type="predicted"/>
<feature type="compositionally biased region" description="Basic and acidic residues" evidence="1">
    <location>
        <begin position="68"/>
        <end position="77"/>
    </location>
</feature>
<sequence>MTTKFDTQQRFVRVRRIRGDGFVEFDFAIGDPALYVELILPEPAFQEFCENNTVKLLDDEQAAQIDADRRVWREGDPSHPTATKATR</sequence>
<gene>
    <name evidence="2" type="ORF">E4P82_03265</name>
</gene>
<name>A0ABX1TK80_9GAMM</name>